<proteinExistence type="predicted"/>
<sequence length="168" mass="19081">MSCYNSDAGCNISLQSLDLFPSLKTLYLYGFSFNDSYSQTKLDGLSNLEDLHITCYSTTDCNFRLQSLDLFPSLKTLSLKGFSVNDSHSQISNLSKLEDLRISCYSTDSDCNFWLQSLDLFPSFKILFLDEINFNDSRSQTNSLNNLEDMYISCKSGGTTKIKLWLNL</sequence>
<reference evidence="2" key="1">
    <citation type="journal article" date="2020" name="Nat. Genet.">
        <title>Genomic diversifications of five Gossypium allopolyploid species and their impact on cotton improvement.</title>
        <authorList>
            <person name="Chen Z.J."/>
            <person name="Sreedasyam A."/>
            <person name="Ando A."/>
            <person name="Song Q."/>
            <person name="De Santiago L.M."/>
            <person name="Hulse-Kemp A.M."/>
            <person name="Ding M."/>
            <person name="Ye W."/>
            <person name="Kirkbride R.C."/>
            <person name="Jenkins J."/>
            <person name="Plott C."/>
            <person name="Lovell J."/>
            <person name="Lin Y.M."/>
            <person name="Vaughn R."/>
            <person name="Liu B."/>
            <person name="Simpson S."/>
            <person name="Scheffler B.E."/>
            <person name="Wen L."/>
            <person name="Saski C.A."/>
            <person name="Grover C.E."/>
            <person name="Hu G."/>
            <person name="Conover J.L."/>
            <person name="Carlson J.W."/>
            <person name="Shu S."/>
            <person name="Boston L.B."/>
            <person name="Williams M."/>
            <person name="Peterson D.G."/>
            <person name="McGee K."/>
            <person name="Jones D.C."/>
            <person name="Wendel J.F."/>
            <person name="Stelly D.M."/>
            <person name="Grimwood J."/>
            <person name="Schmutz J."/>
        </authorList>
    </citation>
    <scope>NUCLEOTIDE SEQUENCE [LARGE SCALE GENOMIC DNA]</scope>
    <source>
        <strain evidence="2">cv. 3-79</strain>
    </source>
</reference>
<accession>A0A5J5VJB4</accession>
<dbReference type="SUPFAM" id="SSF52047">
    <property type="entry name" value="RNI-like"/>
    <property type="match status" value="1"/>
</dbReference>
<gene>
    <name evidence="1" type="ORF">ES319_A05G011000v1</name>
</gene>
<dbReference type="InterPro" id="IPR032675">
    <property type="entry name" value="LRR_dom_sf"/>
</dbReference>
<evidence type="ECO:0000313" key="1">
    <source>
        <dbReference type="EMBL" id="KAB2079533.1"/>
    </source>
</evidence>
<organism evidence="1 2">
    <name type="scientific">Gossypium barbadense</name>
    <name type="common">Sea Island cotton</name>
    <name type="synonym">Hibiscus barbadensis</name>
    <dbReference type="NCBI Taxonomy" id="3634"/>
    <lineage>
        <taxon>Eukaryota</taxon>
        <taxon>Viridiplantae</taxon>
        <taxon>Streptophyta</taxon>
        <taxon>Embryophyta</taxon>
        <taxon>Tracheophyta</taxon>
        <taxon>Spermatophyta</taxon>
        <taxon>Magnoliopsida</taxon>
        <taxon>eudicotyledons</taxon>
        <taxon>Gunneridae</taxon>
        <taxon>Pentapetalae</taxon>
        <taxon>rosids</taxon>
        <taxon>malvids</taxon>
        <taxon>Malvales</taxon>
        <taxon>Malvaceae</taxon>
        <taxon>Malvoideae</taxon>
        <taxon>Gossypium</taxon>
    </lineage>
</organism>
<protein>
    <submittedName>
        <fullName evidence="1">Uncharacterized protein</fullName>
    </submittedName>
</protein>
<evidence type="ECO:0000313" key="2">
    <source>
        <dbReference type="Proteomes" id="UP000327439"/>
    </source>
</evidence>
<dbReference type="EMBL" id="CM018206">
    <property type="protein sequence ID" value="KAB2079533.1"/>
    <property type="molecule type" value="Genomic_DNA"/>
</dbReference>
<name>A0A5J5VJB4_GOSBA</name>
<dbReference type="Gene3D" id="3.80.10.10">
    <property type="entry name" value="Ribonuclease Inhibitor"/>
    <property type="match status" value="1"/>
</dbReference>
<dbReference type="AlphaFoldDB" id="A0A5J5VJB4"/>
<keyword evidence="2" id="KW-1185">Reference proteome</keyword>
<dbReference type="Proteomes" id="UP000327439">
    <property type="component" value="Chromosome A05"/>
</dbReference>